<proteinExistence type="predicted"/>
<protein>
    <submittedName>
        <fullName evidence="1">Metal-dependent phosphohydrolase</fullName>
    </submittedName>
</protein>
<dbReference type="RefSeq" id="WP_330094353.1">
    <property type="nucleotide sequence ID" value="NZ_JAUZMY010000031.1"/>
</dbReference>
<dbReference type="PANTHER" id="PTHR21174:SF0">
    <property type="entry name" value="HD PHOSPHOHYDROLASE FAMILY PROTEIN-RELATED"/>
    <property type="match status" value="1"/>
</dbReference>
<organism evidence="1 2">
    <name type="scientific">Nocardiopsis codii</name>
    <dbReference type="NCBI Taxonomy" id="3065942"/>
    <lineage>
        <taxon>Bacteria</taxon>
        <taxon>Bacillati</taxon>
        <taxon>Actinomycetota</taxon>
        <taxon>Actinomycetes</taxon>
        <taxon>Streptosporangiales</taxon>
        <taxon>Nocardiopsidaceae</taxon>
        <taxon>Nocardiopsis</taxon>
    </lineage>
</organism>
<keyword evidence="2" id="KW-1185">Reference proteome</keyword>
<evidence type="ECO:0000313" key="1">
    <source>
        <dbReference type="EMBL" id="MEE2040595.1"/>
    </source>
</evidence>
<dbReference type="Gene3D" id="1.10.3210.10">
    <property type="entry name" value="Hypothetical protein af1432"/>
    <property type="match status" value="1"/>
</dbReference>
<dbReference type="Proteomes" id="UP001356095">
    <property type="component" value="Unassembled WGS sequence"/>
</dbReference>
<evidence type="ECO:0000313" key="2">
    <source>
        <dbReference type="Proteomes" id="UP001356095"/>
    </source>
</evidence>
<dbReference type="SUPFAM" id="SSF109604">
    <property type="entry name" value="HD-domain/PDEase-like"/>
    <property type="match status" value="1"/>
</dbReference>
<reference evidence="1 2" key="1">
    <citation type="submission" date="2023-08" db="EMBL/GenBank/DDBJ databases">
        <authorList>
            <person name="Girao M."/>
            <person name="Carvalho M.F."/>
        </authorList>
    </citation>
    <scope>NUCLEOTIDE SEQUENCE [LARGE SCALE GENOMIC DNA]</scope>
    <source>
        <strain evidence="1 2">CT-R113</strain>
    </source>
</reference>
<sequence>MPLNEEEAVLLGAAWQRLAGGGPEAAAVGAELLDRWNEPHRRYHTLLHLWETLRAVDVLQGEAADADGVRYAVWFHDAVYEGRPGRDEEESAELAARLLELVGEEPARIGEVVRLVGVTATHRPEEWDADGKVVSDADLSVLAGPTDEYLAYTAAIRAEYRHIPDRVFRAGRSRVLRSLLDGPHVFHTAFGRAHWEARARVNMLAELDRLASSAPLDLPPP</sequence>
<accession>A0ABU7KED3</accession>
<dbReference type="PANTHER" id="PTHR21174">
    <property type="match status" value="1"/>
</dbReference>
<gene>
    <name evidence="1" type="ORF">Q8791_25565</name>
</gene>
<name>A0ABU7KED3_9ACTN</name>
<dbReference type="EMBL" id="JAUZMY010000031">
    <property type="protein sequence ID" value="MEE2040595.1"/>
    <property type="molecule type" value="Genomic_DNA"/>
</dbReference>
<comment type="caution">
    <text evidence="1">The sequence shown here is derived from an EMBL/GenBank/DDBJ whole genome shotgun (WGS) entry which is preliminary data.</text>
</comment>
<dbReference type="PIRSF" id="PIRSF035170">
    <property type="entry name" value="HD_phosphohydro"/>
    <property type="match status" value="1"/>
</dbReference>
<dbReference type="InterPro" id="IPR009218">
    <property type="entry name" value="HD_phosphohydro"/>
</dbReference>